<protein>
    <submittedName>
        <fullName evidence="2">Alpha/beta fold hydrolase</fullName>
    </submittedName>
</protein>
<dbReference type="PANTHER" id="PTHR43798:SF33">
    <property type="entry name" value="HYDROLASE, PUTATIVE (AFU_ORTHOLOGUE AFUA_2G14860)-RELATED"/>
    <property type="match status" value="1"/>
</dbReference>
<dbReference type="Gene3D" id="3.40.50.1820">
    <property type="entry name" value="alpha/beta hydrolase"/>
    <property type="match status" value="1"/>
</dbReference>
<dbReference type="InterPro" id="IPR029058">
    <property type="entry name" value="AB_hydrolase_fold"/>
</dbReference>
<evidence type="ECO:0000313" key="3">
    <source>
        <dbReference type="Proteomes" id="UP001589654"/>
    </source>
</evidence>
<keyword evidence="3" id="KW-1185">Reference proteome</keyword>
<organism evidence="2 3">
    <name type="scientific">Echinicola jeungdonensis</name>
    <dbReference type="NCBI Taxonomy" id="709343"/>
    <lineage>
        <taxon>Bacteria</taxon>
        <taxon>Pseudomonadati</taxon>
        <taxon>Bacteroidota</taxon>
        <taxon>Cytophagia</taxon>
        <taxon>Cytophagales</taxon>
        <taxon>Cyclobacteriaceae</taxon>
        <taxon>Echinicola</taxon>
    </lineage>
</organism>
<dbReference type="RefSeq" id="WP_290247791.1">
    <property type="nucleotide sequence ID" value="NZ_JAUFQT010000001.1"/>
</dbReference>
<dbReference type="GO" id="GO:0016787">
    <property type="term" value="F:hydrolase activity"/>
    <property type="evidence" value="ECO:0007669"/>
    <property type="project" value="UniProtKB-KW"/>
</dbReference>
<dbReference type="EMBL" id="JBHMEW010000066">
    <property type="protein sequence ID" value="MFB9213176.1"/>
    <property type="molecule type" value="Genomic_DNA"/>
</dbReference>
<keyword evidence="2" id="KW-0378">Hydrolase</keyword>
<dbReference type="InterPro" id="IPR000073">
    <property type="entry name" value="AB_hydrolase_1"/>
</dbReference>
<accession>A0ABV5J923</accession>
<dbReference type="Pfam" id="PF00561">
    <property type="entry name" value="Abhydrolase_1"/>
    <property type="match status" value="1"/>
</dbReference>
<dbReference type="SUPFAM" id="SSF53474">
    <property type="entry name" value="alpha/beta-Hydrolases"/>
    <property type="match status" value="1"/>
</dbReference>
<dbReference type="PRINTS" id="PR00111">
    <property type="entry name" value="ABHYDROLASE"/>
</dbReference>
<evidence type="ECO:0000313" key="2">
    <source>
        <dbReference type="EMBL" id="MFB9213176.1"/>
    </source>
</evidence>
<dbReference type="InterPro" id="IPR050266">
    <property type="entry name" value="AB_hydrolase_sf"/>
</dbReference>
<dbReference type="PANTHER" id="PTHR43798">
    <property type="entry name" value="MONOACYLGLYCEROL LIPASE"/>
    <property type="match status" value="1"/>
</dbReference>
<gene>
    <name evidence="2" type="ORF">ACFFUR_15265</name>
</gene>
<feature type="domain" description="AB hydrolase-1" evidence="1">
    <location>
        <begin position="48"/>
        <end position="259"/>
    </location>
</feature>
<sequence>MKSSNINGALKEASIYRKKLTSDLPVQEHQVKIGGVLTAYLEGGEGVPLVLLHGPGESSVWWMRSIPFLVQHYKVLVPDFPGHGASDASPKKLDTHFLLNWLDSFISQTCSQKPVLVGHVVGGALAAHYAREYGNKVKGIVLVDSLGLSSFFPAPRFAFEFFRFMMFPSEKSYLRFLPQCLYDIKTLSKVMGKYWQPFLDYNLVNAKNPEKKAAAKAIMGALSGKIPEGQLRKISVPVALIWGRHDKANKLKVAQKASEKYGWPLQIIEETRDDPKLERPEEFAHAIQVAIDQPVLEK</sequence>
<name>A0ABV5J923_9BACT</name>
<comment type="caution">
    <text evidence="2">The sequence shown here is derived from an EMBL/GenBank/DDBJ whole genome shotgun (WGS) entry which is preliminary data.</text>
</comment>
<evidence type="ECO:0000259" key="1">
    <source>
        <dbReference type="Pfam" id="PF00561"/>
    </source>
</evidence>
<proteinExistence type="predicted"/>
<reference evidence="2 3" key="1">
    <citation type="submission" date="2024-09" db="EMBL/GenBank/DDBJ databases">
        <authorList>
            <person name="Sun Q."/>
            <person name="Mori K."/>
        </authorList>
    </citation>
    <scope>NUCLEOTIDE SEQUENCE [LARGE SCALE GENOMIC DNA]</scope>
    <source>
        <strain evidence="2 3">CECT 7682</strain>
    </source>
</reference>
<dbReference type="Proteomes" id="UP001589654">
    <property type="component" value="Unassembled WGS sequence"/>
</dbReference>